<organism evidence="4 5">
    <name type="scientific">Prevotella lacticifex</name>
    <dbReference type="NCBI Taxonomy" id="2854755"/>
    <lineage>
        <taxon>Bacteria</taxon>
        <taxon>Pseudomonadati</taxon>
        <taxon>Bacteroidota</taxon>
        <taxon>Bacteroidia</taxon>
        <taxon>Bacteroidales</taxon>
        <taxon>Prevotellaceae</taxon>
        <taxon>Prevotella</taxon>
    </lineage>
</organism>
<name>A0A9R1C9D9_9BACT</name>
<dbReference type="PANTHER" id="PTHR30329:SF21">
    <property type="entry name" value="LIPOPROTEIN YIAD-RELATED"/>
    <property type="match status" value="1"/>
</dbReference>
<keyword evidence="2" id="KW-0732">Signal</keyword>
<dbReference type="CDD" id="cd07185">
    <property type="entry name" value="OmpA_C-like"/>
    <property type="match status" value="1"/>
</dbReference>
<gene>
    <name evidence="4" type="ORF">PRLR5076_13180</name>
</gene>
<accession>A0A9R1C9D9</accession>
<dbReference type="PANTHER" id="PTHR30329">
    <property type="entry name" value="STATOR ELEMENT OF FLAGELLAR MOTOR COMPLEX"/>
    <property type="match status" value="1"/>
</dbReference>
<dbReference type="AlphaFoldDB" id="A0A9R1C9D9"/>
<dbReference type="GO" id="GO:0016020">
    <property type="term" value="C:membrane"/>
    <property type="evidence" value="ECO:0007669"/>
    <property type="project" value="UniProtKB-UniRule"/>
</dbReference>
<dbReference type="SUPFAM" id="SSF103088">
    <property type="entry name" value="OmpA-like"/>
    <property type="match status" value="1"/>
</dbReference>
<keyword evidence="5" id="KW-1185">Reference proteome</keyword>
<dbReference type="EMBL" id="BPUB01000001">
    <property type="protein sequence ID" value="GJG58467.1"/>
    <property type="molecule type" value="Genomic_DNA"/>
</dbReference>
<evidence type="ECO:0000256" key="2">
    <source>
        <dbReference type="SAM" id="SignalP"/>
    </source>
</evidence>
<proteinExistence type="predicted"/>
<reference evidence="4" key="1">
    <citation type="journal article" date="2022" name="Int. J. Syst. Evol. Microbiol.">
        <title>Prevotella lacticifex sp. nov., isolated from the rumen of cows.</title>
        <authorList>
            <person name="Shinkai T."/>
            <person name="Ikeyama N."/>
            <person name="Kumagai M."/>
            <person name="Ohmori H."/>
            <person name="Sakamoto M."/>
            <person name="Ohkuma M."/>
            <person name="Mitsumori M."/>
        </authorList>
    </citation>
    <scope>NUCLEOTIDE SEQUENCE</scope>
    <source>
        <strain evidence="4">R5076</strain>
    </source>
</reference>
<dbReference type="InterPro" id="IPR050330">
    <property type="entry name" value="Bact_OuterMem_StrucFunc"/>
</dbReference>
<dbReference type="Gene3D" id="3.30.1330.60">
    <property type="entry name" value="OmpA-like domain"/>
    <property type="match status" value="1"/>
</dbReference>
<evidence type="ECO:0000259" key="3">
    <source>
        <dbReference type="PROSITE" id="PS51123"/>
    </source>
</evidence>
<dbReference type="RefSeq" id="WP_223929253.1">
    <property type="nucleotide sequence ID" value="NZ_BPTU01000001.1"/>
</dbReference>
<protein>
    <recommendedName>
        <fullName evidence="3">OmpA-like domain-containing protein</fullName>
    </recommendedName>
</protein>
<dbReference type="Pfam" id="PF00691">
    <property type="entry name" value="OmpA"/>
    <property type="match status" value="1"/>
</dbReference>
<feature type="chain" id="PRO_5040449565" description="OmpA-like domain-containing protein" evidence="2">
    <location>
        <begin position="22"/>
        <end position="389"/>
    </location>
</feature>
<evidence type="ECO:0000313" key="5">
    <source>
        <dbReference type="Proteomes" id="UP000825483"/>
    </source>
</evidence>
<dbReference type="Proteomes" id="UP000825483">
    <property type="component" value="Unassembled WGS sequence"/>
</dbReference>
<feature type="domain" description="OmpA-like" evidence="3">
    <location>
        <begin position="279"/>
        <end position="389"/>
    </location>
</feature>
<feature type="signal peptide" evidence="2">
    <location>
        <begin position="1"/>
        <end position="21"/>
    </location>
</feature>
<keyword evidence="1" id="KW-0472">Membrane</keyword>
<dbReference type="PROSITE" id="PS51123">
    <property type="entry name" value="OMPA_2"/>
    <property type="match status" value="1"/>
</dbReference>
<dbReference type="InterPro" id="IPR036737">
    <property type="entry name" value="OmpA-like_sf"/>
</dbReference>
<sequence length="389" mass="43329">MKLNKILFSAALLSAAMTASAQEQPAAKTVYDFNPHWYVQAQIGGQYTLGEVKFKELVSPNAQVALGYQVNPVFGMRLAVGGWQSRAGWKVAPFSTLTADGTERAYAGGNYKWKYKYVAPALDFTFNLSNLFCGFNPNRLVNVSAFLGAGANIAFDNDEAQDVSNYLSSTVFPNTDQNLEYLWDGTKTRFVGRGGVMVDFRLSDRVSLGCEINANFLNDKYNSKKAGNPDWYFNGLVGVKINLGGKTYTARTVEAPKPVERIVERVVEKQVPAPAPEKKPVKQIQLRRDVFFPINVTKVQTSEEKKLQDIVDYMNEYPETNVHIVGYADRGTGTRAINKKLAGERSKNVAKDLEEKGVDPTRISYEEKGDIVQPFQENDKNRVSICIVK</sequence>
<comment type="caution">
    <text evidence="4">The sequence shown here is derived from an EMBL/GenBank/DDBJ whole genome shotgun (WGS) entry which is preliminary data.</text>
</comment>
<evidence type="ECO:0000313" key="4">
    <source>
        <dbReference type="EMBL" id="GJG58467.1"/>
    </source>
</evidence>
<evidence type="ECO:0000256" key="1">
    <source>
        <dbReference type="PROSITE-ProRule" id="PRU00473"/>
    </source>
</evidence>
<dbReference type="GeneID" id="72467497"/>
<dbReference type="InterPro" id="IPR006665">
    <property type="entry name" value="OmpA-like"/>
</dbReference>